<dbReference type="EMBL" id="BIFH01000038">
    <property type="protein sequence ID" value="GCE00296.1"/>
    <property type="molecule type" value="Genomic_DNA"/>
</dbReference>
<organism evidence="2 3">
    <name type="scientific">Embleya hyalina</name>
    <dbReference type="NCBI Taxonomy" id="516124"/>
    <lineage>
        <taxon>Bacteria</taxon>
        <taxon>Bacillati</taxon>
        <taxon>Actinomycetota</taxon>
        <taxon>Actinomycetes</taxon>
        <taxon>Kitasatosporales</taxon>
        <taxon>Streptomycetaceae</taxon>
        <taxon>Embleya</taxon>
    </lineage>
</organism>
<proteinExistence type="predicted"/>
<gene>
    <name evidence="2" type="ORF">EHYA_08021</name>
</gene>
<evidence type="ECO:0000313" key="2">
    <source>
        <dbReference type="EMBL" id="GCE00296.1"/>
    </source>
</evidence>
<dbReference type="AlphaFoldDB" id="A0A401Z0K0"/>
<evidence type="ECO:0000313" key="3">
    <source>
        <dbReference type="Proteomes" id="UP000286931"/>
    </source>
</evidence>
<sequence>MAVERGRDARREVFLWGPPGAIAVLIAVLAACSREWLLCALMAGTAGCVAFGFRVRIRPGPHR</sequence>
<dbReference type="OrthoDB" id="9898451at2"/>
<keyword evidence="1" id="KW-1133">Transmembrane helix</keyword>
<accession>A0A401Z0K0</accession>
<feature type="transmembrane region" description="Helical" evidence="1">
    <location>
        <begin position="36"/>
        <end position="55"/>
    </location>
</feature>
<feature type="transmembrane region" description="Helical" evidence="1">
    <location>
        <begin position="12"/>
        <end position="30"/>
    </location>
</feature>
<keyword evidence="1" id="KW-0472">Membrane</keyword>
<reference evidence="2 3" key="1">
    <citation type="submission" date="2018-12" db="EMBL/GenBank/DDBJ databases">
        <title>Draft genome sequence of Embleya hyalina NBRC 13850T.</title>
        <authorList>
            <person name="Komaki H."/>
            <person name="Hosoyama A."/>
            <person name="Kimura A."/>
            <person name="Ichikawa N."/>
            <person name="Tamura T."/>
        </authorList>
    </citation>
    <scope>NUCLEOTIDE SEQUENCE [LARGE SCALE GENOMIC DNA]</scope>
    <source>
        <strain evidence="2 3">NBRC 13850</strain>
    </source>
</reference>
<comment type="caution">
    <text evidence="2">The sequence shown here is derived from an EMBL/GenBank/DDBJ whole genome shotgun (WGS) entry which is preliminary data.</text>
</comment>
<keyword evidence="3" id="KW-1185">Reference proteome</keyword>
<evidence type="ECO:0000256" key="1">
    <source>
        <dbReference type="SAM" id="Phobius"/>
    </source>
</evidence>
<protein>
    <submittedName>
        <fullName evidence="2">Uncharacterized protein</fullName>
    </submittedName>
</protein>
<name>A0A401Z0K0_9ACTN</name>
<keyword evidence="1" id="KW-0812">Transmembrane</keyword>
<dbReference type="RefSeq" id="WP_126642028.1">
    <property type="nucleotide sequence ID" value="NZ_BIFH01000038.1"/>
</dbReference>
<dbReference type="Proteomes" id="UP000286931">
    <property type="component" value="Unassembled WGS sequence"/>
</dbReference>
<dbReference type="PROSITE" id="PS51257">
    <property type="entry name" value="PROKAR_LIPOPROTEIN"/>
    <property type="match status" value="1"/>
</dbReference>